<dbReference type="SUPFAM" id="SSF55961">
    <property type="entry name" value="Bet v1-like"/>
    <property type="match status" value="1"/>
</dbReference>
<keyword evidence="2" id="KW-1185">Reference proteome</keyword>
<reference evidence="1 2" key="1">
    <citation type="submission" date="2024-02" db="EMBL/GenBank/DDBJ databases">
        <title>Draft genome sequence of Collimonas sp. strain H4R21, an effective mineral-weathering bacterial strain isolated from the beech rhizosphere.</title>
        <authorList>
            <person name="Morin E."/>
            <person name="Uroz S."/>
            <person name="Leveau J.H.J."/>
            <person name="Kumar R."/>
            <person name="Rey M.W."/>
            <person name="Pham J."/>
        </authorList>
    </citation>
    <scope>NUCLEOTIDE SEQUENCE [LARGE SCALE GENOMIC DNA]</scope>
    <source>
        <strain evidence="1 2">H4R21</strain>
    </source>
</reference>
<accession>A0ABU9PUH3</accession>
<dbReference type="Pfam" id="PF10604">
    <property type="entry name" value="Polyketide_cyc2"/>
    <property type="match status" value="1"/>
</dbReference>
<dbReference type="InterPro" id="IPR019587">
    <property type="entry name" value="Polyketide_cyclase/dehydratase"/>
</dbReference>
<sequence>MYAHNAENEWQTFSQHCIRIDTEIDINRPHQEVFDYVTTPALWRTWHPATVEVRDVPNRPLVTGETMLELIAVAGRRDQALWTVTACSPPRSWEIATDTKNGAAHITYTIMPTNSGCRFHRTLEFRSKRWPWRLLDSTFTRWILVRQSAQALRNIKAVLEEKQMSL</sequence>
<organism evidence="1 2">
    <name type="scientific">Collimonas rhizosphaerae</name>
    <dbReference type="NCBI Taxonomy" id="3126357"/>
    <lineage>
        <taxon>Bacteria</taxon>
        <taxon>Pseudomonadati</taxon>
        <taxon>Pseudomonadota</taxon>
        <taxon>Betaproteobacteria</taxon>
        <taxon>Burkholderiales</taxon>
        <taxon>Oxalobacteraceae</taxon>
        <taxon>Collimonas</taxon>
    </lineage>
</organism>
<protein>
    <submittedName>
        <fullName evidence="1">SRPBCC family protein</fullName>
    </submittedName>
</protein>
<evidence type="ECO:0000313" key="2">
    <source>
        <dbReference type="Proteomes" id="UP001495910"/>
    </source>
</evidence>
<dbReference type="Gene3D" id="3.30.530.20">
    <property type="match status" value="1"/>
</dbReference>
<proteinExistence type="predicted"/>
<dbReference type="EMBL" id="JBANDC010000005">
    <property type="protein sequence ID" value="MEM4987644.1"/>
    <property type="molecule type" value="Genomic_DNA"/>
</dbReference>
<dbReference type="InterPro" id="IPR023393">
    <property type="entry name" value="START-like_dom_sf"/>
</dbReference>
<name>A0ABU9PUH3_9BURK</name>
<dbReference type="Proteomes" id="UP001495910">
    <property type="component" value="Unassembled WGS sequence"/>
</dbReference>
<evidence type="ECO:0000313" key="1">
    <source>
        <dbReference type="EMBL" id="MEM4987644.1"/>
    </source>
</evidence>
<comment type="caution">
    <text evidence="1">The sequence shown here is derived from an EMBL/GenBank/DDBJ whole genome shotgun (WGS) entry which is preliminary data.</text>
</comment>
<dbReference type="RefSeq" id="WP_342829181.1">
    <property type="nucleotide sequence ID" value="NZ_JBANDC010000005.1"/>
</dbReference>
<gene>
    <name evidence="1" type="ORF">V8G57_09625</name>
</gene>